<evidence type="ECO:0000313" key="2">
    <source>
        <dbReference type="EMBL" id="MDQ0323039.1"/>
    </source>
</evidence>
<feature type="compositionally biased region" description="Basic and acidic residues" evidence="1">
    <location>
        <begin position="14"/>
        <end position="29"/>
    </location>
</feature>
<reference evidence="2 3" key="1">
    <citation type="submission" date="2023-07" db="EMBL/GenBank/DDBJ databases">
        <title>Genomic Encyclopedia of Type Strains, Phase IV (KMG-IV): sequencing the most valuable type-strain genomes for metagenomic binning, comparative biology and taxonomic classification.</title>
        <authorList>
            <person name="Goeker M."/>
        </authorList>
    </citation>
    <scope>NUCLEOTIDE SEQUENCE [LARGE SCALE GENOMIC DNA]</scope>
    <source>
        <strain evidence="2 3">DSM 1112</strain>
    </source>
</reference>
<gene>
    <name evidence="2" type="ORF">QO002_005245</name>
</gene>
<sequence length="187" mass="20367">MASPWKFLARLVSPRRERQEENGTHDTVKPEVSTSSEPPETVDPSGLNSGDQPASQQPQSHSQSDVVSTEPKLAADTASRLQNTGGSERTKTIEVAEPASSEKGDFGVKAIQDASTSSPTGAVTKRKLSKRRKRAETVAVVASPVVPTFSDDAMGLDDEIRLLRDQLITKLRQQNAQLKKMLGRFER</sequence>
<feature type="compositionally biased region" description="Low complexity" evidence="1">
    <location>
        <begin position="51"/>
        <end position="68"/>
    </location>
</feature>
<evidence type="ECO:0000256" key="1">
    <source>
        <dbReference type="SAM" id="MobiDB-lite"/>
    </source>
</evidence>
<dbReference type="EMBL" id="JAUSVF010000003">
    <property type="protein sequence ID" value="MDQ0323039.1"/>
    <property type="molecule type" value="Genomic_DNA"/>
</dbReference>
<keyword evidence="3" id="KW-1185">Reference proteome</keyword>
<feature type="compositionally biased region" description="Basic and acidic residues" evidence="1">
    <location>
        <begin position="88"/>
        <end position="106"/>
    </location>
</feature>
<organism evidence="2 3">
    <name type="scientific">Pararhizobium capsulatum DSM 1112</name>
    <dbReference type="NCBI Taxonomy" id="1121113"/>
    <lineage>
        <taxon>Bacteria</taxon>
        <taxon>Pseudomonadati</taxon>
        <taxon>Pseudomonadota</taxon>
        <taxon>Alphaproteobacteria</taxon>
        <taxon>Hyphomicrobiales</taxon>
        <taxon>Rhizobiaceae</taxon>
        <taxon>Rhizobium/Agrobacterium group</taxon>
        <taxon>Pararhizobium</taxon>
    </lineage>
</organism>
<evidence type="ECO:0000313" key="3">
    <source>
        <dbReference type="Proteomes" id="UP001230207"/>
    </source>
</evidence>
<dbReference type="RefSeq" id="WP_307235321.1">
    <property type="nucleotide sequence ID" value="NZ_JAUSVF010000003.1"/>
</dbReference>
<dbReference type="Proteomes" id="UP001230207">
    <property type="component" value="Unassembled WGS sequence"/>
</dbReference>
<proteinExistence type="predicted"/>
<comment type="caution">
    <text evidence="2">The sequence shown here is derived from an EMBL/GenBank/DDBJ whole genome shotgun (WGS) entry which is preliminary data.</text>
</comment>
<name>A0ABU0BXP4_9HYPH</name>
<evidence type="ECO:0008006" key="4">
    <source>
        <dbReference type="Google" id="ProtNLM"/>
    </source>
</evidence>
<feature type="region of interest" description="Disordered" evidence="1">
    <location>
        <begin position="1"/>
        <end position="132"/>
    </location>
</feature>
<protein>
    <recommendedName>
        <fullName evidence="4">Transcriptional regulator</fullName>
    </recommendedName>
</protein>
<accession>A0ABU0BXP4</accession>